<accession>A0A6C2URW4</accession>
<feature type="transmembrane region" description="Helical" evidence="5">
    <location>
        <begin position="95"/>
        <end position="114"/>
    </location>
</feature>
<dbReference type="Proteomes" id="UP000346198">
    <property type="component" value="Unassembled WGS sequence"/>
</dbReference>
<dbReference type="Pfam" id="PF09685">
    <property type="entry name" value="MamF_MmsF"/>
    <property type="match status" value="1"/>
</dbReference>
<feature type="transmembrane region" description="Helical" evidence="5">
    <location>
        <begin position="25"/>
        <end position="49"/>
    </location>
</feature>
<keyword evidence="4 5" id="KW-0472">Membrane</keyword>
<sequence length="124" mass="13806">MESNDFQNAAIPSKTERQWAMGCHLIALCGIIVPIASANLLGPLVLWLIKRVDGEFIDDQGKESLNFQISLFLYALLGWLFLFIGGWVVVLAVRFIGFIFVIIAAVKASEGVAFRYPACIRFIK</sequence>
<proteinExistence type="predicted"/>
<keyword evidence="3 5" id="KW-1133">Transmembrane helix</keyword>
<reference evidence="6 7" key="1">
    <citation type="submission" date="2019-04" db="EMBL/GenBank/DDBJ databases">
        <authorList>
            <person name="Van Vliet M D."/>
        </authorList>
    </citation>
    <scope>NUCLEOTIDE SEQUENCE [LARGE SCALE GENOMIC DNA]</scope>
    <source>
        <strain evidence="6 7">F21</strain>
    </source>
</reference>
<evidence type="ECO:0000313" key="7">
    <source>
        <dbReference type="Proteomes" id="UP000346198"/>
    </source>
</evidence>
<dbReference type="RefSeq" id="WP_136065001.1">
    <property type="nucleotide sequence ID" value="NZ_CAAHFH010000003.1"/>
</dbReference>
<protein>
    <recommendedName>
        <fullName evidence="8">Orotate phosphoribosyltransferase</fullName>
    </recommendedName>
</protein>
<name>A0A6C2URW4_9BACT</name>
<evidence type="ECO:0000313" key="6">
    <source>
        <dbReference type="EMBL" id="VGO22998.1"/>
    </source>
</evidence>
<keyword evidence="7" id="KW-1185">Reference proteome</keyword>
<gene>
    <name evidence="6" type="ORF">SCARR_05097</name>
</gene>
<dbReference type="EMBL" id="CAAHFH010000003">
    <property type="protein sequence ID" value="VGO22998.1"/>
    <property type="molecule type" value="Genomic_DNA"/>
</dbReference>
<evidence type="ECO:0000256" key="3">
    <source>
        <dbReference type="ARBA" id="ARBA00022989"/>
    </source>
</evidence>
<evidence type="ECO:0000256" key="5">
    <source>
        <dbReference type="SAM" id="Phobius"/>
    </source>
</evidence>
<dbReference type="InterPro" id="IPR019109">
    <property type="entry name" value="MamF_MmsF"/>
</dbReference>
<evidence type="ECO:0000256" key="2">
    <source>
        <dbReference type="ARBA" id="ARBA00022692"/>
    </source>
</evidence>
<evidence type="ECO:0008006" key="8">
    <source>
        <dbReference type="Google" id="ProtNLM"/>
    </source>
</evidence>
<dbReference type="AlphaFoldDB" id="A0A6C2URW4"/>
<evidence type="ECO:0000256" key="1">
    <source>
        <dbReference type="ARBA" id="ARBA00004141"/>
    </source>
</evidence>
<feature type="transmembrane region" description="Helical" evidence="5">
    <location>
        <begin position="69"/>
        <end position="89"/>
    </location>
</feature>
<comment type="subcellular location">
    <subcellularLocation>
        <location evidence="1">Membrane</location>
        <topology evidence="1">Multi-pass membrane protein</topology>
    </subcellularLocation>
</comment>
<evidence type="ECO:0000256" key="4">
    <source>
        <dbReference type="ARBA" id="ARBA00023136"/>
    </source>
</evidence>
<keyword evidence="2 5" id="KW-0812">Transmembrane</keyword>
<organism evidence="6 7">
    <name type="scientific">Pontiella sulfatireligans</name>
    <dbReference type="NCBI Taxonomy" id="2750658"/>
    <lineage>
        <taxon>Bacteria</taxon>
        <taxon>Pseudomonadati</taxon>
        <taxon>Kiritimatiellota</taxon>
        <taxon>Kiritimatiellia</taxon>
        <taxon>Kiritimatiellales</taxon>
        <taxon>Pontiellaceae</taxon>
        <taxon>Pontiella</taxon>
    </lineage>
</organism>